<dbReference type="EMBL" id="BDGG01000001">
    <property type="protein sequence ID" value="GAU89682.1"/>
    <property type="molecule type" value="Genomic_DNA"/>
</dbReference>
<dbReference type="AlphaFoldDB" id="A0A1D1UPV0"/>
<name>A0A1D1UPV0_RAMVA</name>
<keyword evidence="3" id="KW-1185">Reference proteome</keyword>
<accession>A0A1D1UPV0</accession>
<evidence type="ECO:0000256" key="1">
    <source>
        <dbReference type="SAM" id="MobiDB-lite"/>
    </source>
</evidence>
<evidence type="ECO:0000313" key="3">
    <source>
        <dbReference type="Proteomes" id="UP000186922"/>
    </source>
</evidence>
<organism evidence="2 3">
    <name type="scientific">Ramazzottius varieornatus</name>
    <name type="common">Water bear</name>
    <name type="synonym">Tardigrade</name>
    <dbReference type="NCBI Taxonomy" id="947166"/>
    <lineage>
        <taxon>Eukaryota</taxon>
        <taxon>Metazoa</taxon>
        <taxon>Ecdysozoa</taxon>
        <taxon>Tardigrada</taxon>
        <taxon>Eutardigrada</taxon>
        <taxon>Parachela</taxon>
        <taxon>Hypsibioidea</taxon>
        <taxon>Ramazzottiidae</taxon>
        <taxon>Ramazzottius</taxon>
    </lineage>
</organism>
<feature type="region of interest" description="Disordered" evidence="1">
    <location>
        <begin position="1"/>
        <end position="20"/>
    </location>
</feature>
<gene>
    <name evidence="2" type="primary">RvY_02201-1</name>
    <name evidence="2" type="synonym">RvY_02201.1</name>
    <name evidence="2" type="ORF">RvY_02201</name>
</gene>
<sequence length="92" mass="9752">MGGVSDCGQTTPRESERPHLTLGFQSIANIDMNDDTWRQASLPVANGGLRLRCAAELTLPAYLASVHAAHHLVSQIVLEADVDGVTAEGITL</sequence>
<protein>
    <submittedName>
        <fullName evidence="2">Uncharacterized protein</fullName>
    </submittedName>
</protein>
<evidence type="ECO:0000313" key="2">
    <source>
        <dbReference type="EMBL" id="GAU89682.1"/>
    </source>
</evidence>
<dbReference type="OrthoDB" id="2016582at2759"/>
<proteinExistence type="predicted"/>
<dbReference type="Proteomes" id="UP000186922">
    <property type="component" value="Unassembled WGS sequence"/>
</dbReference>
<comment type="caution">
    <text evidence="2">The sequence shown here is derived from an EMBL/GenBank/DDBJ whole genome shotgun (WGS) entry which is preliminary data.</text>
</comment>
<reference evidence="2 3" key="1">
    <citation type="journal article" date="2016" name="Nat. Commun.">
        <title>Extremotolerant tardigrade genome and improved radiotolerance of human cultured cells by tardigrade-unique protein.</title>
        <authorList>
            <person name="Hashimoto T."/>
            <person name="Horikawa D.D."/>
            <person name="Saito Y."/>
            <person name="Kuwahara H."/>
            <person name="Kozuka-Hata H."/>
            <person name="Shin-I T."/>
            <person name="Minakuchi Y."/>
            <person name="Ohishi K."/>
            <person name="Motoyama A."/>
            <person name="Aizu T."/>
            <person name="Enomoto A."/>
            <person name="Kondo K."/>
            <person name="Tanaka S."/>
            <person name="Hara Y."/>
            <person name="Koshikawa S."/>
            <person name="Sagara H."/>
            <person name="Miura T."/>
            <person name="Yokobori S."/>
            <person name="Miyagawa K."/>
            <person name="Suzuki Y."/>
            <person name="Kubo T."/>
            <person name="Oyama M."/>
            <person name="Kohara Y."/>
            <person name="Fujiyama A."/>
            <person name="Arakawa K."/>
            <person name="Katayama T."/>
            <person name="Toyoda A."/>
            <person name="Kunieda T."/>
        </authorList>
    </citation>
    <scope>NUCLEOTIDE SEQUENCE [LARGE SCALE GENOMIC DNA]</scope>
    <source>
        <strain evidence="2 3">YOKOZUNA-1</strain>
    </source>
</reference>